<feature type="compositionally biased region" description="Basic and acidic residues" evidence="1">
    <location>
        <begin position="479"/>
        <end position="489"/>
    </location>
</feature>
<evidence type="ECO:0000313" key="3">
    <source>
        <dbReference type="EMBL" id="GAU51194.1"/>
    </source>
</evidence>
<feature type="domain" description="Retrotransposon gag" evidence="2">
    <location>
        <begin position="354"/>
        <end position="446"/>
    </location>
</feature>
<evidence type="ECO:0000259" key="2">
    <source>
        <dbReference type="Pfam" id="PF03732"/>
    </source>
</evidence>
<feature type="region of interest" description="Disordered" evidence="1">
    <location>
        <begin position="206"/>
        <end position="332"/>
    </location>
</feature>
<proteinExistence type="predicted"/>
<dbReference type="EMBL" id="DF975013">
    <property type="protein sequence ID" value="GAU51194.1"/>
    <property type="molecule type" value="Genomic_DNA"/>
</dbReference>
<keyword evidence="4" id="KW-1185">Reference proteome</keyword>
<feature type="compositionally biased region" description="Polar residues" evidence="1">
    <location>
        <begin position="133"/>
        <end position="149"/>
    </location>
</feature>
<evidence type="ECO:0000256" key="1">
    <source>
        <dbReference type="SAM" id="MobiDB-lite"/>
    </source>
</evidence>
<feature type="compositionally biased region" description="Basic and acidic residues" evidence="1">
    <location>
        <begin position="497"/>
        <end position="508"/>
    </location>
</feature>
<dbReference type="PANTHER" id="PTHR33223">
    <property type="entry name" value="CCHC-TYPE DOMAIN-CONTAINING PROTEIN"/>
    <property type="match status" value="1"/>
</dbReference>
<feature type="compositionally biased region" description="Basic and acidic residues" evidence="1">
    <location>
        <begin position="323"/>
        <end position="332"/>
    </location>
</feature>
<evidence type="ECO:0000313" key="4">
    <source>
        <dbReference type="Proteomes" id="UP000242715"/>
    </source>
</evidence>
<feature type="region of interest" description="Disordered" evidence="1">
    <location>
        <begin position="116"/>
        <end position="151"/>
    </location>
</feature>
<dbReference type="OrthoDB" id="1624859at2759"/>
<feature type="compositionally biased region" description="Basic and acidic residues" evidence="1">
    <location>
        <begin position="286"/>
        <end position="300"/>
    </location>
</feature>
<dbReference type="Proteomes" id="UP000242715">
    <property type="component" value="Unassembled WGS sequence"/>
</dbReference>
<organism evidence="3 4">
    <name type="scientific">Trifolium subterraneum</name>
    <name type="common">Subterranean clover</name>
    <dbReference type="NCBI Taxonomy" id="3900"/>
    <lineage>
        <taxon>Eukaryota</taxon>
        <taxon>Viridiplantae</taxon>
        <taxon>Streptophyta</taxon>
        <taxon>Embryophyta</taxon>
        <taxon>Tracheophyta</taxon>
        <taxon>Spermatophyta</taxon>
        <taxon>Magnoliopsida</taxon>
        <taxon>eudicotyledons</taxon>
        <taxon>Gunneridae</taxon>
        <taxon>Pentapetalae</taxon>
        <taxon>rosids</taxon>
        <taxon>fabids</taxon>
        <taxon>Fabales</taxon>
        <taxon>Fabaceae</taxon>
        <taxon>Papilionoideae</taxon>
        <taxon>50 kb inversion clade</taxon>
        <taxon>NPAAA clade</taxon>
        <taxon>Hologalegina</taxon>
        <taxon>IRL clade</taxon>
        <taxon>Trifolieae</taxon>
        <taxon>Trifolium</taxon>
    </lineage>
</organism>
<accession>A0A2Z6P450</accession>
<sequence length="990" mass="112671">MMSIKCSSRLLSRFPTAIDGHYCPSTALAQRWGLYIDHSTISQRYVRFYIENHHFTSTDLSVVVSVGTQHPVVSLDWNLSTTTVHRRRLVDSDQELDQNSQKISIHDQWPVYTRNSWGENGPLNPPHHPQDGLETSVTPEGSAAQTQETPLDAPPLQQEIPVQEDPLVVPQVTQGAPMEVVMTMLVNTINRQGQLLREQTANMRGQNELIREQNRRIQAVDNSRATSRISRSTHRRRPLSPVREHPRRNNHSPPPRNNRSPPRRNNRSPPPRNDEAVVRRGNARPPPREESPCSGDERHRGPLSRRNMDIPLPRGLENPSSLDKYDGTTDPDEHIQSVETALDYRNLRGSIKCKLFPLSLIRGASTWWRSLPPGSIDLWDELCRLFRAHFTTSKRHPKTVANLKAIIQGPDEPLRIYIERFNKEAVEVDDTTDKMKLYLLEDGLREGTKFQEVVGIVEMTTLDEFFELPQRYIKWKEKQKASEVRRPKNMEAGPSSQRKERRGDERRREGKVRKAKPPKSQFTHYTPMNAPRDKILAEIANAEFKSAGIRVAGKMALAISRPEDFLSLPDNNEREALDYLAVHRDRIWENFPGALVISRRGFNLITIGFIKRKFDELKKASPVGEIGITEEKESSIPLAFYKEEVPGGSPNFQIPLLVRAKMANFDVRRIIVDQGSSCDIIYSGLFKVLQLTEENLAMKSVKVKFLVVDCPSLYNGIIGRPTLAELFAVSSNIHLNMKYYTQNGQVTTINGDIDAARRYFEATANNLNIVATPQKKKKEAKLPGVNSIRTEHAIELDARTSMKERKQEKKAMKDDLLVKENYLPIPDGEFELVPLGEDPTKGIKIGVDLPDLVKRQLKACLRENAELFSWSAAEMHGIDPERLRSEAELLKTIRGQLFKDQSDSKLSKVYQKQRNSQSSEGYINYNLSSLMTCSKTANVKLLCKGRRDFTQRILNVYSCPSCNGNFSNVSMSFSTHINMPKKELMTSAHH</sequence>
<feature type="region of interest" description="Disordered" evidence="1">
    <location>
        <begin position="479"/>
        <end position="527"/>
    </location>
</feature>
<protein>
    <recommendedName>
        <fullName evidence="2">Retrotransposon gag domain-containing protein</fullName>
    </recommendedName>
</protein>
<dbReference type="PANTHER" id="PTHR33223:SF10">
    <property type="entry name" value="AMINOTRANSFERASE-LIKE PLANT MOBILE DOMAIN-CONTAINING PROTEIN"/>
    <property type="match status" value="1"/>
</dbReference>
<dbReference type="InterPro" id="IPR005162">
    <property type="entry name" value="Retrotrans_gag_dom"/>
</dbReference>
<dbReference type="Pfam" id="PF03732">
    <property type="entry name" value="Retrotrans_gag"/>
    <property type="match status" value="1"/>
</dbReference>
<reference evidence="4" key="1">
    <citation type="journal article" date="2017" name="Front. Plant Sci.">
        <title>Climate Clever Clovers: New Paradigm to Reduce the Environmental Footprint of Ruminants by Breeding Low Methanogenic Forages Utilizing Haplotype Variation.</title>
        <authorList>
            <person name="Kaur P."/>
            <person name="Appels R."/>
            <person name="Bayer P.E."/>
            <person name="Keeble-Gagnere G."/>
            <person name="Wang J."/>
            <person name="Hirakawa H."/>
            <person name="Shirasawa K."/>
            <person name="Vercoe P."/>
            <person name="Stefanova K."/>
            <person name="Durmic Z."/>
            <person name="Nichols P."/>
            <person name="Revell C."/>
            <person name="Isobe S.N."/>
            <person name="Edwards D."/>
            <person name="Erskine W."/>
        </authorList>
    </citation>
    <scope>NUCLEOTIDE SEQUENCE [LARGE SCALE GENOMIC DNA]</scope>
    <source>
        <strain evidence="4">cv. Daliak</strain>
    </source>
</reference>
<gene>
    <name evidence="3" type="ORF">TSUD_374450</name>
</gene>
<dbReference type="AlphaFoldDB" id="A0A2Z6P450"/>
<name>A0A2Z6P450_TRISU</name>